<dbReference type="Proteomes" id="UP000014900">
    <property type="component" value="Chromosome"/>
</dbReference>
<protein>
    <recommendedName>
        <fullName evidence="3">Head decoration protein</fullName>
    </recommendedName>
</protein>
<dbReference type="Gene3D" id="2.40.300.10">
    <property type="entry name" value="Head decoration protein D"/>
    <property type="match status" value="1"/>
</dbReference>
<dbReference type="HOGENOM" id="CLU_161262_2_0_6"/>
<sequence>MSAPYVEMIAGTEQLVSTMGIYVSGKGVVEPLTPLMQDATTGALLLWDGEKPGQAVYLSALTVDTALRTVAQVYKCGVFNIDAVKWPESVTTQVAKIGAFVGSGISVQPLSY</sequence>
<dbReference type="PATRIC" id="fig|1348660.3.peg.4521"/>
<evidence type="ECO:0000313" key="2">
    <source>
        <dbReference type="Proteomes" id="UP000014900"/>
    </source>
</evidence>
<gene>
    <name evidence="1" type="ORF">M621_23080</name>
</gene>
<dbReference type="EMBL" id="CP006566">
    <property type="protein sequence ID" value="AGP47396.1"/>
    <property type="molecule type" value="Genomic_DNA"/>
</dbReference>
<dbReference type="InterPro" id="IPR036630">
    <property type="entry name" value="Head_decoration_D_sf"/>
</dbReference>
<accession>S4YSA9</accession>
<dbReference type="AlphaFoldDB" id="S4YSA9"/>
<dbReference type="SUPFAM" id="SSF51274">
    <property type="entry name" value="Head decoration protein D (gpD, major capsid protein D)"/>
    <property type="match status" value="1"/>
</dbReference>
<organism evidence="1 2">
    <name type="scientific">Serratia plymuthica S13</name>
    <dbReference type="NCBI Taxonomy" id="1348660"/>
    <lineage>
        <taxon>Bacteria</taxon>
        <taxon>Pseudomonadati</taxon>
        <taxon>Pseudomonadota</taxon>
        <taxon>Gammaproteobacteria</taxon>
        <taxon>Enterobacterales</taxon>
        <taxon>Yersiniaceae</taxon>
        <taxon>Serratia</taxon>
    </lineage>
</organism>
<evidence type="ECO:0008006" key="3">
    <source>
        <dbReference type="Google" id="ProtNLM"/>
    </source>
</evidence>
<proteinExistence type="predicted"/>
<dbReference type="RefSeq" id="WP_020439883.1">
    <property type="nucleotide sequence ID" value="NC_021659.1"/>
</dbReference>
<dbReference type="KEGG" id="sry:M621_23080"/>
<name>S4YSA9_SERPL</name>
<dbReference type="Pfam" id="PF02924">
    <property type="entry name" value="HDPD"/>
    <property type="match status" value="1"/>
</dbReference>
<evidence type="ECO:0000313" key="1">
    <source>
        <dbReference type="EMBL" id="AGP47396.1"/>
    </source>
</evidence>
<dbReference type="InterPro" id="IPR004195">
    <property type="entry name" value="Head_decoration_D"/>
</dbReference>
<reference evidence="1 2" key="1">
    <citation type="journal article" date="2013" name="Genome Announc.">
        <title>Genome Sequence of Serratia plymuthica Strain S13, an Endophyte with Germination- and Plant-Growth-Promoting Activity from the Flower of Styrian Oil Pumpkin.</title>
        <authorList>
            <person name="Muller H."/>
            <person name="Furnkranz M."/>
            <person name="Grube M."/>
            <person name="Berg G."/>
        </authorList>
    </citation>
    <scope>NUCLEOTIDE SEQUENCE [LARGE SCALE GENOMIC DNA]</scope>
    <source>
        <strain evidence="1">S13</strain>
    </source>
</reference>